<dbReference type="Pfam" id="PF06271">
    <property type="entry name" value="RDD"/>
    <property type="match status" value="1"/>
</dbReference>
<protein>
    <submittedName>
        <fullName evidence="9">RDD family protein</fullName>
    </submittedName>
</protein>
<feature type="transmembrane region" description="Helical" evidence="7">
    <location>
        <begin position="115"/>
        <end position="133"/>
    </location>
</feature>
<dbReference type="AlphaFoldDB" id="A0A845QNC3"/>
<feature type="domain" description="RDD" evidence="8">
    <location>
        <begin position="12"/>
        <end position="145"/>
    </location>
</feature>
<keyword evidence="5 7" id="KW-0472">Membrane</keyword>
<evidence type="ECO:0000259" key="8">
    <source>
        <dbReference type="Pfam" id="PF06271"/>
    </source>
</evidence>
<sequence>MCSNTNCQVQVYAGFWARLAAYLIDMVLVWLGQLVVRLVLFLSFGMLLENNPLDSSFLFQYSFRDGILYAAGAVYFVLCTYYAGATLGKKALNLKVVSADAEKLSFVDVLYRETIGRFLSSFILGIGYILVGITNEKKGLHDILCDTRVVYEKRIPTYINGDINKRYRQVDSVDVPTPSVPPASSIPPRVPPTPPTGDIYERYMHVDSNQGPKERKEDEK</sequence>
<feature type="region of interest" description="Disordered" evidence="6">
    <location>
        <begin position="174"/>
        <end position="220"/>
    </location>
</feature>
<feature type="transmembrane region" description="Helical" evidence="7">
    <location>
        <begin position="20"/>
        <end position="45"/>
    </location>
</feature>
<name>A0A845QNC3_9FIRM</name>
<dbReference type="PANTHER" id="PTHR36115">
    <property type="entry name" value="PROLINE-RICH ANTIGEN HOMOLOG-RELATED"/>
    <property type="match status" value="1"/>
</dbReference>
<keyword evidence="2" id="KW-1003">Cell membrane</keyword>
<feature type="compositionally biased region" description="Pro residues" evidence="6">
    <location>
        <begin position="178"/>
        <end position="195"/>
    </location>
</feature>
<feature type="transmembrane region" description="Helical" evidence="7">
    <location>
        <begin position="66"/>
        <end position="84"/>
    </location>
</feature>
<comment type="subcellular location">
    <subcellularLocation>
        <location evidence="1">Cell membrane</location>
        <topology evidence="1">Multi-pass membrane protein</topology>
    </subcellularLocation>
</comment>
<organism evidence="9 10">
    <name type="scientific">Anaerotruncus colihominis</name>
    <dbReference type="NCBI Taxonomy" id="169435"/>
    <lineage>
        <taxon>Bacteria</taxon>
        <taxon>Bacillati</taxon>
        <taxon>Bacillota</taxon>
        <taxon>Clostridia</taxon>
        <taxon>Eubacteriales</taxon>
        <taxon>Oscillospiraceae</taxon>
        <taxon>Anaerotruncus</taxon>
    </lineage>
</organism>
<evidence type="ECO:0000256" key="1">
    <source>
        <dbReference type="ARBA" id="ARBA00004651"/>
    </source>
</evidence>
<dbReference type="GO" id="GO:0005886">
    <property type="term" value="C:plasma membrane"/>
    <property type="evidence" value="ECO:0007669"/>
    <property type="project" value="UniProtKB-SubCell"/>
</dbReference>
<evidence type="ECO:0000256" key="7">
    <source>
        <dbReference type="SAM" id="Phobius"/>
    </source>
</evidence>
<dbReference type="InterPro" id="IPR051791">
    <property type="entry name" value="Pra-immunoreactive"/>
</dbReference>
<comment type="caution">
    <text evidence="9">The sequence shown here is derived from an EMBL/GenBank/DDBJ whole genome shotgun (WGS) entry which is preliminary data.</text>
</comment>
<dbReference type="EMBL" id="QXWK01000021">
    <property type="protein sequence ID" value="NBH62223.1"/>
    <property type="molecule type" value="Genomic_DNA"/>
</dbReference>
<dbReference type="RefSeq" id="WP_160202512.1">
    <property type="nucleotide sequence ID" value="NZ_QXWK01000021.1"/>
</dbReference>
<evidence type="ECO:0000256" key="5">
    <source>
        <dbReference type="ARBA" id="ARBA00023136"/>
    </source>
</evidence>
<evidence type="ECO:0000313" key="10">
    <source>
        <dbReference type="Proteomes" id="UP000446866"/>
    </source>
</evidence>
<evidence type="ECO:0000256" key="6">
    <source>
        <dbReference type="SAM" id="MobiDB-lite"/>
    </source>
</evidence>
<keyword evidence="4 7" id="KW-1133">Transmembrane helix</keyword>
<dbReference type="PANTHER" id="PTHR36115:SF9">
    <property type="entry name" value="LMO1584 PROTEIN"/>
    <property type="match status" value="1"/>
</dbReference>
<evidence type="ECO:0000256" key="2">
    <source>
        <dbReference type="ARBA" id="ARBA00022475"/>
    </source>
</evidence>
<keyword evidence="3 7" id="KW-0812">Transmembrane</keyword>
<reference evidence="9 10" key="1">
    <citation type="submission" date="2018-08" db="EMBL/GenBank/DDBJ databases">
        <title>Murine metabolic-syndrome-specific gut microbial biobank.</title>
        <authorList>
            <person name="Liu C."/>
        </authorList>
    </citation>
    <scope>NUCLEOTIDE SEQUENCE [LARGE SCALE GENOMIC DNA]</scope>
    <source>
        <strain evidence="9 10">28</strain>
    </source>
</reference>
<accession>A0A845QNC3</accession>
<evidence type="ECO:0000313" key="9">
    <source>
        <dbReference type="EMBL" id="NBH62223.1"/>
    </source>
</evidence>
<evidence type="ECO:0000256" key="3">
    <source>
        <dbReference type="ARBA" id="ARBA00022692"/>
    </source>
</evidence>
<proteinExistence type="predicted"/>
<evidence type="ECO:0000256" key="4">
    <source>
        <dbReference type="ARBA" id="ARBA00022989"/>
    </source>
</evidence>
<dbReference type="InterPro" id="IPR010432">
    <property type="entry name" value="RDD"/>
</dbReference>
<dbReference type="Proteomes" id="UP000446866">
    <property type="component" value="Unassembled WGS sequence"/>
</dbReference>
<keyword evidence="10" id="KW-1185">Reference proteome</keyword>
<gene>
    <name evidence="9" type="ORF">D0435_11220</name>
</gene>